<evidence type="ECO:0000256" key="1">
    <source>
        <dbReference type="SAM" id="Phobius"/>
    </source>
</evidence>
<sequence>MNGVEVYQSKFEFKGTTADSIITILLFRLMIVLAMPATTEMEKKERQRDMDALKKWIDNALYINKAFGGVIKPDYTAAQVQYLLEGTRFALSDASKRNLLEALKTMRLISVKYSTPSSVGGRFPDFSKEALISILLAYVCISVSYSPHITNTREEGMLLRLYEAMDKNVKKYLEDGRSKASTYQPSPEGHWSKNFAALSIHRRKDWAVTVKGFDRFVSGTLRAPQRRKHQKMPLVPFKAMVQC</sequence>
<evidence type="ECO:0000313" key="3">
    <source>
        <dbReference type="EMBL" id="CAH3144727.1"/>
    </source>
</evidence>
<keyword evidence="1" id="KW-1133">Transmembrane helix</keyword>
<evidence type="ECO:0000313" key="4">
    <source>
        <dbReference type="Proteomes" id="UP001159428"/>
    </source>
</evidence>
<dbReference type="Gene3D" id="2.70.98.10">
    <property type="match status" value="1"/>
</dbReference>
<comment type="caution">
    <text evidence="3">The sequence shown here is derived from an EMBL/GenBank/DDBJ whole genome shotgun (WGS) entry which is preliminary data.</text>
</comment>
<dbReference type="EMBL" id="CALNXJ010000039">
    <property type="protein sequence ID" value="CAH3144727.1"/>
    <property type="molecule type" value="Genomic_DNA"/>
</dbReference>
<dbReference type="InterPro" id="IPR008929">
    <property type="entry name" value="Chondroitin_lyas"/>
</dbReference>
<protein>
    <recommendedName>
        <fullName evidence="2">Lyase catalytic domain-containing protein</fullName>
    </recommendedName>
</protein>
<dbReference type="Pfam" id="PF09093">
    <property type="entry name" value="Lyase_catalyt"/>
    <property type="match status" value="1"/>
</dbReference>
<reference evidence="3 4" key="1">
    <citation type="submission" date="2022-05" db="EMBL/GenBank/DDBJ databases">
        <authorList>
            <consortium name="Genoscope - CEA"/>
            <person name="William W."/>
        </authorList>
    </citation>
    <scope>NUCLEOTIDE SEQUENCE [LARGE SCALE GENOMIC DNA]</scope>
</reference>
<dbReference type="InterPro" id="IPR014718">
    <property type="entry name" value="GH-type_carb-bd"/>
</dbReference>
<keyword evidence="1" id="KW-0472">Membrane</keyword>
<gene>
    <name evidence="3" type="ORF">PMEA_00021221</name>
</gene>
<dbReference type="AlphaFoldDB" id="A0AAU9XD43"/>
<organism evidence="3 4">
    <name type="scientific">Pocillopora meandrina</name>
    <dbReference type="NCBI Taxonomy" id="46732"/>
    <lineage>
        <taxon>Eukaryota</taxon>
        <taxon>Metazoa</taxon>
        <taxon>Cnidaria</taxon>
        <taxon>Anthozoa</taxon>
        <taxon>Hexacorallia</taxon>
        <taxon>Scleractinia</taxon>
        <taxon>Astrocoeniina</taxon>
        <taxon>Pocilloporidae</taxon>
        <taxon>Pocillopora</taxon>
    </lineage>
</organism>
<dbReference type="Proteomes" id="UP001159428">
    <property type="component" value="Unassembled WGS sequence"/>
</dbReference>
<feature type="transmembrane region" description="Helical" evidence="1">
    <location>
        <begin position="20"/>
        <end position="38"/>
    </location>
</feature>
<feature type="domain" description="Lyase catalytic" evidence="2">
    <location>
        <begin position="76"/>
        <end position="157"/>
    </location>
</feature>
<keyword evidence="4" id="KW-1185">Reference proteome</keyword>
<accession>A0AAU9XD43</accession>
<dbReference type="PANTHER" id="PTHR37322">
    <property type="match status" value="1"/>
</dbReference>
<dbReference type="GO" id="GO:0006027">
    <property type="term" value="P:glycosaminoglycan catabolic process"/>
    <property type="evidence" value="ECO:0007669"/>
    <property type="project" value="InterPro"/>
</dbReference>
<dbReference type="InterPro" id="IPR015177">
    <property type="entry name" value="Lyase_catalyt"/>
</dbReference>
<dbReference type="GO" id="GO:0030246">
    <property type="term" value="F:carbohydrate binding"/>
    <property type="evidence" value="ECO:0007669"/>
    <property type="project" value="InterPro"/>
</dbReference>
<keyword evidence="1" id="KW-0812">Transmembrane</keyword>
<name>A0AAU9XD43_9CNID</name>
<dbReference type="Gene3D" id="1.50.10.100">
    <property type="entry name" value="Chondroitin AC/alginate lyase"/>
    <property type="match status" value="1"/>
</dbReference>
<evidence type="ECO:0000259" key="2">
    <source>
        <dbReference type="Pfam" id="PF09093"/>
    </source>
</evidence>
<dbReference type="PANTHER" id="PTHR37322:SF3">
    <property type="entry name" value="CHONDROITIN SULFATE ABC EXOLYASE"/>
    <property type="match status" value="1"/>
</dbReference>
<proteinExistence type="predicted"/>
<dbReference type="InterPro" id="IPR039174">
    <property type="entry name" value="Chondroitin_ABC_lyase"/>
</dbReference>
<dbReference type="SUPFAM" id="SSF48230">
    <property type="entry name" value="Chondroitin AC/alginate lyase"/>
    <property type="match status" value="1"/>
</dbReference>